<evidence type="ECO:0000313" key="2">
    <source>
        <dbReference type="Proteomes" id="UP001178507"/>
    </source>
</evidence>
<protein>
    <recommendedName>
        <fullName evidence="3">C3H1-type domain-containing protein</fullName>
    </recommendedName>
</protein>
<dbReference type="EMBL" id="CAUJNA010003660">
    <property type="protein sequence ID" value="CAJ1407140.1"/>
    <property type="molecule type" value="Genomic_DNA"/>
</dbReference>
<name>A0AA36JJ16_9DINO</name>
<accession>A0AA36JJ16</accession>
<reference evidence="1" key="1">
    <citation type="submission" date="2023-08" db="EMBL/GenBank/DDBJ databases">
        <authorList>
            <person name="Chen Y."/>
            <person name="Shah S."/>
            <person name="Dougan E. K."/>
            <person name="Thang M."/>
            <person name="Chan C."/>
        </authorList>
    </citation>
    <scope>NUCLEOTIDE SEQUENCE</scope>
</reference>
<gene>
    <name evidence="1" type="ORF">EVOR1521_LOCUS28918</name>
</gene>
<proteinExistence type="predicted"/>
<evidence type="ECO:0008006" key="3">
    <source>
        <dbReference type="Google" id="ProtNLM"/>
    </source>
</evidence>
<dbReference type="AlphaFoldDB" id="A0AA36JJ16"/>
<dbReference type="Proteomes" id="UP001178507">
    <property type="component" value="Unassembled WGS sequence"/>
</dbReference>
<organism evidence="1 2">
    <name type="scientific">Effrenium voratum</name>
    <dbReference type="NCBI Taxonomy" id="2562239"/>
    <lineage>
        <taxon>Eukaryota</taxon>
        <taxon>Sar</taxon>
        <taxon>Alveolata</taxon>
        <taxon>Dinophyceae</taxon>
        <taxon>Suessiales</taxon>
        <taxon>Symbiodiniaceae</taxon>
        <taxon>Effrenium</taxon>
    </lineage>
</organism>
<keyword evidence="2" id="KW-1185">Reference proteome</keyword>
<sequence>MEMAYWPNRTVLARLKGKNDEPYAILVKNGSVNLEPWPVGLDSKSLTLPRLPRSNSMPEIGEPRSQALRWGKPWNEQSGEMLKLHLGKKCLPCFFYHHKADGCRRGADCDRCHICTLPEMKKRKLRLHKAHMRAAPRSATAS</sequence>
<comment type="caution">
    <text evidence="1">The sequence shown here is derived from an EMBL/GenBank/DDBJ whole genome shotgun (WGS) entry which is preliminary data.</text>
</comment>
<evidence type="ECO:0000313" key="1">
    <source>
        <dbReference type="EMBL" id="CAJ1407140.1"/>
    </source>
</evidence>